<dbReference type="GO" id="GO:0016887">
    <property type="term" value="F:ATP hydrolysis activity"/>
    <property type="evidence" value="ECO:0007669"/>
    <property type="project" value="InterPro"/>
</dbReference>
<dbReference type="Pfam" id="PF17862">
    <property type="entry name" value="AAA_lid_3"/>
    <property type="match status" value="1"/>
</dbReference>
<name>A0A9N9GCY0_9GLOM</name>
<feature type="domain" description="ATPase AAA-type core" evidence="6">
    <location>
        <begin position="2"/>
        <end position="83"/>
    </location>
</feature>
<evidence type="ECO:0000259" key="7">
    <source>
        <dbReference type="Pfam" id="PF17862"/>
    </source>
</evidence>
<keyword evidence="9" id="KW-1185">Reference proteome</keyword>
<dbReference type="InterPro" id="IPR003960">
    <property type="entry name" value="ATPase_AAA_CS"/>
</dbReference>
<evidence type="ECO:0000256" key="3">
    <source>
        <dbReference type="ARBA" id="ARBA00022840"/>
    </source>
</evidence>
<dbReference type="GO" id="GO:0005524">
    <property type="term" value="F:ATP binding"/>
    <property type="evidence" value="ECO:0007669"/>
    <property type="project" value="UniProtKB-KW"/>
</dbReference>
<sequence>AIFSLARKLSPCVIFLDEVDAIFGSRRSDINNGAHREIINQFMAEWDGLTSKNEGVLVMGATNRPFDIDDAILRRMPRRILVDLPTEKDREQILHLHLRDEQLDPAISMAHLAKTTHLYSGSDLKNLCISAALAAIREAARSDILTKPSTKTVNSNDKVPFPRRILRSEHFQLALKQITPSCSEDMTSLSELRKWDSLYGDGAWNRRKRMKGIGFDGSSDISDISTNGL</sequence>
<dbReference type="AlphaFoldDB" id="A0A9N9GCY0"/>
<evidence type="ECO:0000256" key="4">
    <source>
        <dbReference type="ARBA" id="ARBA00023128"/>
    </source>
</evidence>
<dbReference type="InterPro" id="IPR003959">
    <property type="entry name" value="ATPase_AAA_core"/>
</dbReference>
<dbReference type="PANTHER" id="PTHR45644:SF56">
    <property type="entry name" value="AAA ATPASE, PUTATIVE (AFU_ORTHOLOGUE AFUA_2G12920)-RELATED"/>
    <property type="match status" value="1"/>
</dbReference>
<dbReference type="Proteomes" id="UP000789572">
    <property type="component" value="Unassembled WGS sequence"/>
</dbReference>
<evidence type="ECO:0000313" key="9">
    <source>
        <dbReference type="Proteomes" id="UP000789572"/>
    </source>
</evidence>
<dbReference type="Pfam" id="PF00004">
    <property type="entry name" value="AAA"/>
    <property type="match status" value="1"/>
</dbReference>
<evidence type="ECO:0000256" key="5">
    <source>
        <dbReference type="RuleBase" id="RU003651"/>
    </source>
</evidence>
<feature type="non-terminal residue" evidence="8">
    <location>
        <position position="1"/>
    </location>
</feature>
<protein>
    <submittedName>
        <fullName evidence="8">2286_t:CDS:1</fullName>
    </submittedName>
</protein>
<keyword evidence="2 5" id="KW-0547">Nucleotide-binding</keyword>
<keyword evidence="3 5" id="KW-0067">ATP-binding</keyword>
<proteinExistence type="inferred from homology"/>
<comment type="subcellular location">
    <subcellularLocation>
        <location evidence="1">Mitochondrion membrane</location>
        <topology evidence="1">Single-pass membrane protein</topology>
    </subcellularLocation>
</comment>
<dbReference type="Gene3D" id="3.40.50.300">
    <property type="entry name" value="P-loop containing nucleotide triphosphate hydrolases"/>
    <property type="match status" value="1"/>
</dbReference>
<dbReference type="Gene3D" id="1.10.8.60">
    <property type="match status" value="1"/>
</dbReference>
<evidence type="ECO:0000256" key="1">
    <source>
        <dbReference type="ARBA" id="ARBA00004304"/>
    </source>
</evidence>
<dbReference type="EMBL" id="CAJVPJ010001501">
    <property type="protein sequence ID" value="CAG8593603.1"/>
    <property type="molecule type" value="Genomic_DNA"/>
</dbReference>
<comment type="similarity">
    <text evidence="5">Belongs to the AAA ATPase family.</text>
</comment>
<feature type="domain" description="AAA ATPase AAA+ lid" evidence="7">
    <location>
        <begin position="107"/>
        <end position="142"/>
    </location>
</feature>
<dbReference type="InterPro" id="IPR027417">
    <property type="entry name" value="P-loop_NTPase"/>
</dbReference>
<keyword evidence="4" id="KW-0496">Mitochondrion</keyword>
<organism evidence="8 9">
    <name type="scientific">Paraglomus occultum</name>
    <dbReference type="NCBI Taxonomy" id="144539"/>
    <lineage>
        <taxon>Eukaryota</taxon>
        <taxon>Fungi</taxon>
        <taxon>Fungi incertae sedis</taxon>
        <taxon>Mucoromycota</taxon>
        <taxon>Glomeromycotina</taxon>
        <taxon>Glomeromycetes</taxon>
        <taxon>Paraglomerales</taxon>
        <taxon>Paraglomeraceae</taxon>
        <taxon>Paraglomus</taxon>
    </lineage>
</organism>
<dbReference type="GO" id="GO:0005741">
    <property type="term" value="C:mitochondrial outer membrane"/>
    <property type="evidence" value="ECO:0007669"/>
    <property type="project" value="TreeGrafter"/>
</dbReference>
<dbReference type="InterPro" id="IPR041569">
    <property type="entry name" value="AAA_lid_3"/>
</dbReference>
<evidence type="ECO:0000259" key="6">
    <source>
        <dbReference type="Pfam" id="PF00004"/>
    </source>
</evidence>
<dbReference type="OrthoDB" id="39734at2759"/>
<evidence type="ECO:0000256" key="2">
    <source>
        <dbReference type="ARBA" id="ARBA00022741"/>
    </source>
</evidence>
<dbReference type="PROSITE" id="PS00674">
    <property type="entry name" value="AAA"/>
    <property type="match status" value="1"/>
</dbReference>
<evidence type="ECO:0000313" key="8">
    <source>
        <dbReference type="EMBL" id="CAG8593603.1"/>
    </source>
</evidence>
<reference evidence="8" key="1">
    <citation type="submission" date="2021-06" db="EMBL/GenBank/DDBJ databases">
        <authorList>
            <person name="Kallberg Y."/>
            <person name="Tangrot J."/>
            <person name="Rosling A."/>
        </authorList>
    </citation>
    <scope>NUCLEOTIDE SEQUENCE</scope>
    <source>
        <strain evidence="8">IA702</strain>
    </source>
</reference>
<comment type="caution">
    <text evidence="8">The sequence shown here is derived from an EMBL/GenBank/DDBJ whole genome shotgun (WGS) entry which is preliminary data.</text>
</comment>
<accession>A0A9N9GCY0</accession>
<dbReference type="SUPFAM" id="SSF52540">
    <property type="entry name" value="P-loop containing nucleoside triphosphate hydrolases"/>
    <property type="match status" value="1"/>
</dbReference>
<gene>
    <name evidence="8" type="ORF">POCULU_LOCUS7101</name>
</gene>
<dbReference type="InterPro" id="IPR051701">
    <property type="entry name" value="Mito_OM_Translocase_MSP1"/>
</dbReference>
<dbReference type="PANTHER" id="PTHR45644">
    <property type="entry name" value="AAA ATPASE, PUTATIVE (AFU_ORTHOLOGUE AFUA_2G12920)-RELATED-RELATED"/>
    <property type="match status" value="1"/>
</dbReference>